<evidence type="ECO:0008006" key="4">
    <source>
        <dbReference type="Google" id="ProtNLM"/>
    </source>
</evidence>
<dbReference type="EMBL" id="NMPR01000018">
    <property type="protein sequence ID" value="KAA8634817.1"/>
    <property type="molecule type" value="Genomic_DNA"/>
</dbReference>
<evidence type="ECO:0000256" key="1">
    <source>
        <dbReference type="SAM" id="Coils"/>
    </source>
</evidence>
<dbReference type="VEuPathDB" id="FungiDB:SMAC_02789"/>
<sequence>MSTPTEIYVAVMGVTGSGKSNFIKCCVGRDDIVVGDDLRSFNLIDTPGFDDDNLSDADVLQKISDWLANLYRGDINLNGLLYLHRIIDNRLSGTARKNLAVFQKVCGNDALKNVTLVSTMWDMAGVNQKSIKRETQLLQEDGFWGEMVREHGTHVGRHDNTKESAMQLLARFVKGPNYRVVVDLQQEVIDGKTLDQTAAGLEVLREINKAKAAIEEKLKQLEEELKSAAQDTERKFLVAKQNEKKERSMRLQLQWEKMYTERRLREQKKKEELENGLSKSYVASVGTVLLGGAASLVAMASAPATGGASLAAVPKIFAMVGVSLVGGKVSRDQARAAAHNDDAPPDYTSMYALEGILEVEEMED</sequence>
<dbReference type="InterPro" id="IPR027417">
    <property type="entry name" value="P-loop_NTPase"/>
</dbReference>
<protein>
    <recommendedName>
        <fullName evidence="4">G domain-containing protein</fullName>
    </recommendedName>
</protein>
<evidence type="ECO:0000313" key="3">
    <source>
        <dbReference type="Proteomes" id="UP000433876"/>
    </source>
</evidence>
<proteinExistence type="predicted"/>
<comment type="caution">
    <text evidence="2">The sequence shown here is derived from an EMBL/GenBank/DDBJ whole genome shotgun (WGS) entry which is preliminary data.</text>
</comment>
<gene>
    <name evidence="2" type="ORF">SMACR_02789</name>
</gene>
<dbReference type="SUPFAM" id="SSF52540">
    <property type="entry name" value="P-loop containing nucleoside triphosphate hydrolases"/>
    <property type="match status" value="1"/>
</dbReference>
<dbReference type="Proteomes" id="UP000433876">
    <property type="component" value="Unassembled WGS sequence"/>
</dbReference>
<accession>A0A8S8ZVD1</accession>
<dbReference type="Gene3D" id="3.40.50.300">
    <property type="entry name" value="P-loop containing nucleotide triphosphate hydrolases"/>
    <property type="match status" value="1"/>
</dbReference>
<dbReference type="CDD" id="cd00882">
    <property type="entry name" value="Ras_like_GTPase"/>
    <property type="match status" value="1"/>
</dbReference>
<feature type="coiled-coil region" evidence="1">
    <location>
        <begin position="204"/>
        <end position="235"/>
    </location>
</feature>
<reference evidence="2 3" key="1">
    <citation type="submission" date="2017-07" db="EMBL/GenBank/DDBJ databases">
        <title>Genome sequence of the Sordaria macrospora wild type strain R19027.</title>
        <authorList>
            <person name="Nowrousian M."/>
            <person name="Teichert I."/>
            <person name="Kueck U."/>
        </authorList>
    </citation>
    <scope>NUCLEOTIDE SEQUENCE [LARGE SCALE GENOMIC DNA]</scope>
    <source>
        <strain evidence="2 3">R19027</strain>
        <tissue evidence="2">Mycelium</tissue>
    </source>
</reference>
<evidence type="ECO:0000313" key="2">
    <source>
        <dbReference type="EMBL" id="KAA8634817.1"/>
    </source>
</evidence>
<dbReference type="AlphaFoldDB" id="A0A8S8ZVD1"/>
<keyword evidence="1" id="KW-0175">Coiled coil</keyword>
<dbReference type="OMA" id="DIHILVM"/>
<name>A0A8S8ZVD1_SORMA</name>
<organism evidence="2 3">
    <name type="scientific">Sordaria macrospora</name>
    <dbReference type="NCBI Taxonomy" id="5147"/>
    <lineage>
        <taxon>Eukaryota</taxon>
        <taxon>Fungi</taxon>
        <taxon>Dikarya</taxon>
        <taxon>Ascomycota</taxon>
        <taxon>Pezizomycotina</taxon>
        <taxon>Sordariomycetes</taxon>
        <taxon>Sordariomycetidae</taxon>
        <taxon>Sordariales</taxon>
        <taxon>Sordariaceae</taxon>
        <taxon>Sordaria</taxon>
    </lineage>
</organism>